<evidence type="ECO:0000256" key="1">
    <source>
        <dbReference type="ARBA" id="ARBA00023015"/>
    </source>
</evidence>
<feature type="region of interest" description="Disordered" evidence="5">
    <location>
        <begin position="184"/>
        <end position="214"/>
    </location>
</feature>
<organism evidence="7 8">
    <name type="scientific">Umezawaea endophytica</name>
    <dbReference type="NCBI Taxonomy" id="1654476"/>
    <lineage>
        <taxon>Bacteria</taxon>
        <taxon>Bacillati</taxon>
        <taxon>Actinomycetota</taxon>
        <taxon>Actinomycetes</taxon>
        <taxon>Pseudonocardiales</taxon>
        <taxon>Pseudonocardiaceae</taxon>
        <taxon>Umezawaea</taxon>
    </lineage>
</organism>
<feature type="DNA-binding region" description="H-T-H motif" evidence="4">
    <location>
        <begin position="29"/>
        <end position="48"/>
    </location>
</feature>
<dbReference type="Pfam" id="PF00440">
    <property type="entry name" value="TetR_N"/>
    <property type="match status" value="1"/>
</dbReference>
<gene>
    <name evidence="7" type="ORF">NZH93_14000</name>
</gene>
<reference evidence="7" key="1">
    <citation type="submission" date="2022-08" db="EMBL/GenBank/DDBJ databases">
        <authorList>
            <person name="Tistechok S."/>
            <person name="Samborskyy M."/>
            <person name="Roman I."/>
        </authorList>
    </citation>
    <scope>NUCLEOTIDE SEQUENCE</scope>
    <source>
        <strain evidence="7">DSM 103496</strain>
    </source>
</reference>
<dbReference type="InterPro" id="IPR009057">
    <property type="entry name" value="Homeodomain-like_sf"/>
</dbReference>
<dbReference type="AlphaFoldDB" id="A0A9X2VK22"/>
<dbReference type="Pfam" id="PF17754">
    <property type="entry name" value="TetR_C_14"/>
    <property type="match status" value="1"/>
</dbReference>
<keyword evidence="8" id="KW-1185">Reference proteome</keyword>
<dbReference type="GO" id="GO:0000976">
    <property type="term" value="F:transcription cis-regulatory region binding"/>
    <property type="evidence" value="ECO:0007669"/>
    <property type="project" value="TreeGrafter"/>
</dbReference>
<evidence type="ECO:0000313" key="7">
    <source>
        <dbReference type="EMBL" id="MCS7477972.1"/>
    </source>
</evidence>
<name>A0A9X2VK22_9PSEU</name>
<proteinExistence type="predicted"/>
<evidence type="ECO:0000256" key="4">
    <source>
        <dbReference type="PROSITE-ProRule" id="PRU00335"/>
    </source>
</evidence>
<dbReference type="SUPFAM" id="SSF46689">
    <property type="entry name" value="Homeodomain-like"/>
    <property type="match status" value="1"/>
</dbReference>
<dbReference type="Proteomes" id="UP001141259">
    <property type="component" value="Unassembled WGS sequence"/>
</dbReference>
<dbReference type="PROSITE" id="PS50977">
    <property type="entry name" value="HTH_TETR_2"/>
    <property type="match status" value="1"/>
</dbReference>
<dbReference type="GO" id="GO:0003700">
    <property type="term" value="F:DNA-binding transcription factor activity"/>
    <property type="evidence" value="ECO:0007669"/>
    <property type="project" value="TreeGrafter"/>
</dbReference>
<evidence type="ECO:0000256" key="2">
    <source>
        <dbReference type="ARBA" id="ARBA00023125"/>
    </source>
</evidence>
<dbReference type="PRINTS" id="PR00455">
    <property type="entry name" value="HTHTETR"/>
</dbReference>
<sequence>MPRWEHGSEERLKRAAMELFEEQGFEDTSAVQIAKRAGVTTRTFFRYFPDKEGVLFADADALAEALVRAVLQETDVAEPLRSVVRTLAGFDWEGLGPRESQRRRDELITANPGLLERDLIKQRQMADGVGEALRRCGVDADVAGLAAGVGIEVFRTAYRQWLETDDADLTTMADAAVARLATLMPPPGKAPKARRSGTDPAPRTRRRATAARPT</sequence>
<dbReference type="PANTHER" id="PTHR30055">
    <property type="entry name" value="HTH-TYPE TRANSCRIPTIONAL REGULATOR RUTR"/>
    <property type="match status" value="1"/>
</dbReference>
<feature type="compositionally biased region" description="Basic residues" evidence="5">
    <location>
        <begin position="203"/>
        <end position="214"/>
    </location>
</feature>
<comment type="caution">
    <text evidence="7">The sequence shown here is derived from an EMBL/GenBank/DDBJ whole genome shotgun (WGS) entry which is preliminary data.</text>
</comment>
<dbReference type="RefSeq" id="WP_259623473.1">
    <property type="nucleotide sequence ID" value="NZ_JANYMP010000005.1"/>
</dbReference>
<evidence type="ECO:0000256" key="3">
    <source>
        <dbReference type="ARBA" id="ARBA00023163"/>
    </source>
</evidence>
<keyword evidence="1" id="KW-0805">Transcription regulation</keyword>
<dbReference type="PANTHER" id="PTHR30055:SF238">
    <property type="entry name" value="MYCOFACTOCIN BIOSYNTHESIS TRANSCRIPTIONAL REGULATOR MFTR-RELATED"/>
    <property type="match status" value="1"/>
</dbReference>
<dbReference type="PROSITE" id="PS01081">
    <property type="entry name" value="HTH_TETR_1"/>
    <property type="match status" value="1"/>
</dbReference>
<accession>A0A9X2VK22</accession>
<dbReference type="InterPro" id="IPR041347">
    <property type="entry name" value="MftR_C"/>
</dbReference>
<evidence type="ECO:0000259" key="6">
    <source>
        <dbReference type="PROSITE" id="PS50977"/>
    </source>
</evidence>
<keyword evidence="3" id="KW-0804">Transcription</keyword>
<evidence type="ECO:0000256" key="5">
    <source>
        <dbReference type="SAM" id="MobiDB-lite"/>
    </source>
</evidence>
<dbReference type="Gene3D" id="1.10.357.10">
    <property type="entry name" value="Tetracycline Repressor, domain 2"/>
    <property type="match status" value="1"/>
</dbReference>
<dbReference type="InterPro" id="IPR023772">
    <property type="entry name" value="DNA-bd_HTH_TetR-type_CS"/>
</dbReference>
<feature type="domain" description="HTH tetR-type" evidence="6">
    <location>
        <begin position="6"/>
        <end position="66"/>
    </location>
</feature>
<dbReference type="EMBL" id="JANYMP010000005">
    <property type="protein sequence ID" value="MCS7477972.1"/>
    <property type="molecule type" value="Genomic_DNA"/>
</dbReference>
<protein>
    <submittedName>
        <fullName evidence="7">TetR family transcriptional regulator</fullName>
    </submittedName>
</protein>
<keyword evidence="2 4" id="KW-0238">DNA-binding</keyword>
<dbReference type="InterPro" id="IPR050109">
    <property type="entry name" value="HTH-type_TetR-like_transc_reg"/>
</dbReference>
<dbReference type="InterPro" id="IPR001647">
    <property type="entry name" value="HTH_TetR"/>
</dbReference>
<evidence type="ECO:0000313" key="8">
    <source>
        <dbReference type="Proteomes" id="UP001141259"/>
    </source>
</evidence>